<comment type="caution">
    <text evidence="2">The sequence shown here is derived from an EMBL/GenBank/DDBJ whole genome shotgun (WGS) entry which is preliminary data.</text>
</comment>
<dbReference type="OrthoDB" id="2945448at2759"/>
<organism evidence="2 3">
    <name type="scientific">Psilocybe cf. subviscida</name>
    <dbReference type="NCBI Taxonomy" id="2480587"/>
    <lineage>
        <taxon>Eukaryota</taxon>
        <taxon>Fungi</taxon>
        <taxon>Dikarya</taxon>
        <taxon>Basidiomycota</taxon>
        <taxon>Agaricomycotina</taxon>
        <taxon>Agaricomycetes</taxon>
        <taxon>Agaricomycetidae</taxon>
        <taxon>Agaricales</taxon>
        <taxon>Agaricineae</taxon>
        <taxon>Strophariaceae</taxon>
        <taxon>Psilocybe</taxon>
    </lineage>
</organism>
<evidence type="ECO:0000256" key="1">
    <source>
        <dbReference type="SAM" id="Phobius"/>
    </source>
</evidence>
<keyword evidence="1" id="KW-1133">Transmembrane helix</keyword>
<keyword evidence="1" id="KW-0812">Transmembrane</keyword>
<dbReference type="AlphaFoldDB" id="A0A8H5ARA3"/>
<evidence type="ECO:0000313" key="3">
    <source>
        <dbReference type="Proteomes" id="UP000567179"/>
    </source>
</evidence>
<proteinExistence type="predicted"/>
<gene>
    <name evidence="2" type="ORF">D9619_012839</name>
</gene>
<sequence>MWKLYRKAANSLRYYSIALALLWISVMLSFAGDWVRSTAGFVWKNRSPSAIYNELDAPLPIVMEVSGFTNVPLGGRTNYLASSLASLSCLITTVSATSLIALKIVLVTKQNRMRRSYAKAVRILVQSAAIVSIVQLGMTVLQLISFFHSYNVHTSTGKFCSYMYDYLGYMQGPAAGIGPTLIAFRVAEEPHRDETETDLINRKSWLSHLLSRSTTSNTITDRQIAGTMAPTICFGSVQDGSSSAQTCMDGEPPEHILTKNEVPESIRSTEYV</sequence>
<accession>A0A8H5ARA3</accession>
<feature type="transmembrane region" description="Helical" evidence="1">
    <location>
        <begin position="123"/>
        <end position="147"/>
    </location>
</feature>
<dbReference type="EMBL" id="JAACJJ010000060">
    <property type="protein sequence ID" value="KAF5309188.1"/>
    <property type="molecule type" value="Genomic_DNA"/>
</dbReference>
<name>A0A8H5ARA3_9AGAR</name>
<feature type="transmembrane region" description="Helical" evidence="1">
    <location>
        <begin position="79"/>
        <end position="102"/>
    </location>
</feature>
<keyword evidence="3" id="KW-1185">Reference proteome</keyword>
<keyword evidence="1" id="KW-0472">Membrane</keyword>
<dbReference type="Proteomes" id="UP000567179">
    <property type="component" value="Unassembled WGS sequence"/>
</dbReference>
<reference evidence="2 3" key="1">
    <citation type="journal article" date="2020" name="ISME J.">
        <title>Uncovering the hidden diversity of litter-decomposition mechanisms in mushroom-forming fungi.</title>
        <authorList>
            <person name="Floudas D."/>
            <person name="Bentzer J."/>
            <person name="Ahren D."/>
            <person name="Johansson T."/>
            <person name="Persson P."/>
            <person name="Tunlid A."/>
        </authorList>
    </citation>
    <scope>NUCLEOTIDE SEQUENCE [LARGE SCALE GENOMIC DNA]</scope>
    <source>
        <strain evidence="2 3">CBS 101986</strain>
    </source>
</reference>
<evidence type="ECO:0000313" key="2">
    <source>
        <dbReference type="EMBL" id="KAF5309188.1"/>
    </source>
</evidence>
<protein>
    <submittedName>
        <fullName evidence="2">Uncharacterized protein</fullName>
    </submittedName>
</protein>
<feature type="transmembrane region" description="Helical" evidence="1">
    <location>
        <begin position="12"/>
        <end position="31"/>
    </location>
</feature>